<organism evidence="2">
    <name type="scientific">Streptomyces sp. R08</name>
    <dbReference type="NCBI Taxonomy" id="3238624"/>
    <lineage>
        <taxon>Bacteria</taxon>
        <taxon>Bacillati</taxon>
        <taxon>Actinomycetota</taxon>
        <taxon>Actinomycetes</taxon>
        <taxon>Kitasatosporales</taxon>
        <taxon>Streptomycetaceae</taxon>
        <taxon>Streptomyces</taxon>
    </lineage>
</organism>
<dbReference type="NCBIfam" id="TIGR03930">
    <property type="entry name" value="WXG100_ESAT6"/>
    <property type="match status" value="1"/>
</dbReference>
<dbReference type="Pfam" id="PF06013">
    <property type="entry name" value="WXG100"/>
    <property type="match status" value="1"/>
</dbReference>
<sequence>MADNLSDGVIYVSYNHMSNAADDMVAQTKAIAQTLSNLEAELSELSKTWYGNDADTYRQKQAAWDGAVQNMETLLTSHSQLLNEISNSYKYSENSLSQMWSEVTIGR</sequence>
<proteinExistence type="inferred from homology"/>
<dbReference type="Gene3D" id="1.10.287.1060">
    <property type="entry name" value="ESAT-6-like"/>
    <property type="match status" value="1"/>
</dbReference>
<name>A0AB39MFV0_9ACTN</name>
<evidence type="ECO:0000313" key="2">
    <source>
        <dbReference type="EMBL" id="XDQ05326.1"/>
    </source>
</evidence>
<dbReference type="InterPro" id="IPR036689">
    <property type="entry name" value="ESAT-6-like_sf"/>
</dbReference>
<dbReference type="InterPro" id="IPR010310">
    <property type="entry name" value="T7SS_ESAT-6-like"/>
</dbReference>
<comment type="similarity">
    <text evidence="1">Belongs to the WXG100 family.</text>
</comment>
<evidence type="ECO:0000256" key="1">
    <source>
        <dbReference type="RuleBase" id="RU362001"/>
    </source>
</evidence>
<gene>
    <name evidence="2" type="ORF">AB5J58_36545</name>
</gene>
<dbReference type="EMBL" id="CP163431">
    <property type="protein sequence ID" value="XDQ05326.1"/>
    <property type="molecule type" value="Genomic_DNA"/>
</dbReference>
<dbReference type="SUPFAM" id="SSF140453">
    <property type="entry name" value="EsxAB dimer-like"/>
    <property type="match status" value="1"/>
</dbReference>
<dbReference type="RefSeq" id="WP_133027746.1">
    <property type="nucleotide sequence ID" value="NZ_CP163431.1"/>
</dbReference>
<dbReference type="AlphaFoldDB" id="A0AB39MFV0"/>
<reference evidence="2" key="1">
    <citation type="submission" date="2024-07" db="EMBL/GenBank/DDBJ databases">
        <authorList>
            <person name="Yu S.T."/>
        </authorList>
    </citation>
    <scope>NUCLEOTIDE SEQUENCE</scope>
    <source>
        <strain evidence="2">R08</strain>
    </source>
</reference>
<accession>A0AB39MFV0</accession>
<protein>
    <recommendedName>
        <fullName evidence="1">ESAT-6-like protein</fullName>
    </recommendedName>
</protein>